<keyword evidence="3" id="KW-0040">ANK repeat</keyword>
<dbReference type="Gene3D" id="1.25.40.20">
    <property type="entry name" value="Ankyrin repeat-containing domain"/>
    <property type="match status" value="1"/>
</dbReference>
<dbReference type="EMBL" id="HG992983">
    <property type="protein sequence ID" value="CAE7193240.1"/>
    <property type="molecule type" value="Genomic_DNA"/>
</dbReference>
<dbReference type="GO" id="GO:0016567">
    <property type="term" value="P:protein ubiquitination"/>
    <property type="evidence" value="ECO:0007669"/>
    <property type="project" value="TreeGrafter"/>
</dbReference>
<sequence>MEPKQEPDPRSTSRAAQDADLMRPDEDWRGLEDPLERRRIQNRIAQRAYRRNMRERSSRIERLQEQLKLYEELVQQFSQDEENLCHPSSSPSVSRPNRRSFGGWVPPQQVTPPVVPGEEAYKMSFPNESQCNVPQPLARPAPMNRQSTNTGSRPDTQQEMESWPPNKSHRPVGEPLTPSRNRSAESGLSVNSTPPMGTTDLPTTTYDDFAFDMAGLLKHSRQPTSLLHMAVAGNHVDTVKVLLRDSRVMIDEKDSDGYTPLQRAVTQGRSEIVKLLLEHSEFPTERAPSRAVTGFEVDFPGSLD</sequence>
<dbReference type="CDD" id="cd14688">
    <property type="entry name" value="bZIP_YAP"/>
    <property type="match status" value="1"/>
</dbReference>
<dbReference type="AlphaFoldDB" id="A0A6S6W854"/>
<proteinExistence type="inferred from homology"/>
<reference evidence="5" key="1">
    <citation type="submission" date="2021-02" db="EMBL/GenBank/DDBJ databases">
        <authorList>
            <person name="Syme A R."/>
            <person name="Syme A R."/>
            <person name="Moolhuijzen P."/>
        </authorList>
    </citation>
    <scope>NUCLEOTIDE SEQUENCE</scope>
    <source>
        <strain evidence="5">W1-1</strain>
    </source>
</reference>
<dbReference type="GO" id="GO:0003700">
    <property type="term" value="F:DNA-binding transcription factor activity"/>
    <property type="evidence" value="ECO:0007669"/>
    <property type="project" value="InterPro"/>
</dbReference>
<feature type="compositionally biased region" description="Basic and acidic residues" evidence="4">
    <location>
        <begin position="1"/>
        <end position="11"/>
    </location>
</feature>
<evidence type="ECO:0000313" key="5">
    <source>
        <dbReference type="EMBL" id="CAE7193240.1"/>
    </source>
</evidence>
<dbReference type="PANTHER" id="PTHR24136:SF15">
    <property type="entry name" value="ANK_REP_REGION DOMAIN-CONTAINING PROTEIN"/>
    <property type="match status" value="1"/>
</dbReference>
<dbReference type="PROSITE" id="PS50297">
    <property type="entry name" value="ANK_REP_REGION"/>
    <property type="match status" value="1"/>
</dbReference>
<evidence type="ECO:0000256" key="2">
    <source>
        <dbReference type="ARBA" id="ARBA00022737"/>
    </source>
</evidence>
<evidence type="ECO:0000313" key="6">
    <source>
        <dbReference type="Proteomes" id="UP000472372"/>
    </source>
</evidence>
<dbReference type="SUPFAM" id="SSF48403">
    <property type="entry name" value="Ankyrin repeat"/>
    <property type="match status" value="1"/>
</dbReference>
<gene>
    <name evidence="5" type="ORF">PTTW11_07716</name>
</gene>
<feature type="compositionally biased region" description="Basic and acidic residues" evidence="4">
    <location>
        <begin position="20"/>
        <end position="36"/>
    </location>
</feature>
<dbReference type="Pfam" id="PF12796">
    <property type="entry name" value="Ank_2"/>
    <property type="match status" value="1"/>
</dbReference>
<feature type="region of interest" description="Disordered" evidence="4">
    <location>
        <begin position="1"/>
        <end position="36"/>
    </location>
</feature>
<dbReference type="InterPro" id="IPR046347">
    <property type="entry name" value="bZIP_sf"/>
</dbReference>
<dbReference type="InterPro" id="IPR002110">
    <property type="entry name" value="Ankyrin_rpt"/>
</dbReference>
<dbReference type="PROSITE" id="PS50088">
    <property type="entry name" value="ANK_REPEAT"/>
    <property type="match status" value="1"/>
</dbReference>
<feature type="region of interest" description="Disordered" evidence="4">
    <location>
        <begin position="81"/>
        <end position="201"/>
    </location>
</feature>
<dbReference type="InterPro" id="IPR036770">
    <property type="entry name" value="Ankyrin_rpt-contain_sf"/>
</dbReference>
<feature type="compositionally biased region" description="Polar residues" evidence="4">
    <location>
        <begin position="144"/>
        <end position="160"/>
    </location>
</feature>
<protein>
    <submittedName>
        <fullName evidence="5">Arp</fullName>
    </submittedName>
</protein>
<dbReference type="SMART" id="SM00248">
    <property type="entry name" value="ANK"/>
    <property type="match status" value="2"/>
</dbReference>
<evidence type="ECO:0000256" key="3">
    <source>
        <dbReference type="ARBA" id="ARBA00023043"/>
    </source>
</evidence>
<keyword evidence="2" id="KW-0677">Repeat</keyword>
<organism evidence="5 6">
    <name type="scientific">Pyrenophora teres f. teres</name>
    <dbReference type="NCBI Taxonomy" id="97479"/>
    <lineage>
        <taxon>Eukaryota</taxon>
        <taxon>Fungi</taxon>
        <taxon>Dikarya</taxon>
        <taxon>Ascomycota</taxon>
        <taxon>Pezizomycotina</taxon>
        <taxon>Dothideomycetes</taxon>
        <taxon>Pleosporomycetidae</taxon>
        <taxon>Pleosporales</taxon>
        <taxon>Pleosporineae</taxon>
        <taxon>Pleosporaceae</taxon>
        <taxon>Pyrenophora</taxon>
    </lineage>
</organism>
<dbReference type="InterPro" id="IPR051573">
    <property type="entry name" value="Ankyrin-SOCS_box_domain"/>
</dbReference>
<evidence type="ECO:0000256" key="4">
    <source>
        <dbReference type="SAM" id="MobiDB-lite"/>
    </source>
</evidence>
<comment type="similarity">
    <text evidence="1">Belongs to the ankyrin SOCS box (ASB) family.</text>
</comment>
<dbReference type="Gene3D" id="1.20.5.170">
    <property type="match status" value="1"/>
</dbReference>
<dbReference type="PANTHER" id="PTHR24136">
    <property type="entry name" value="SOWAH (DROSOPHILA) HOMOLOG"/>
    <property type="match status" value="1"/>
</dbReference>
<accession>A0A6S6W854</accession>
<dbReference type="SUPFAM" id="SSF57959">
    <property type="entry name" value="Leucine zipper domain"/>
    <property type="match status" value="1"/>
</dbReference>
<dbReference type="GO" id="GO:0045732">
    <property type="term" value="P:positive regulation of protein catabolic process"/>
    <property type="evidence" value="ECO:0007669"/>
    <property type="project" value="TreeGrafter"/>
</dbReference>
<dbReference type="Proteomes" id="UP000472372">
    <property type="component" value="Chromosome 7"/>
</dbReference>
<name>A0A6S6W854_9PLEO</name>
<feature type="compositionally biased region" description="Polar residues" evidence="4">
    <location>
        <begin position="178"/>
        <end position="201"/>
    </location>
</feature>
<evidence type="ECO:0000256" key="1">
    <source>
        <dbReference type="ARBA" id="ARBA00005949"/>
    </source>
</evidence>